<sequence>MRKRGSKMGLERERAVCSNLSLKLMRDEISSYIMHPLIEVEVFNFDWEILGEPHAFNLPCLVTWGVVKLNVDDAVNPVLRWFQQGVYFGMNTDNG</sequence>
<evidence type="ECO:0000313" key="2">
    <source>
        <dbReference type="Proteomes" id="UP001472677"/>
    </source>
</evidence>
<organism evidence="1 2">
    <name type="scientific">Hibiscus sabdariffa</name>
    <name type="common">roselle</name>
    <dbReference type="NCBI Taxonomy" id="183260"/>
    <lineage>
        <taxon>Eukaryota</taxon>
        <taxon>Viridiplantae</taxon>
        <taxon>Streptophyta</taxon>
        <taxon>Embryophyta</taxon>
        <taxon>Tracheophyta</taxon>
        <taxon>Spermatophyta</taxon>
        <taxon>Magnoliopsida</taxon>
        <taxon>eudicotyledons</taxon>
        <taxon>Gunneridae</taxon>
        <taxon>Pentapetalae</taxon>
        <taxon>rosids</taxon>
        <taxon>malvids</taxon>
        <taxon>Malvales</taxon>
        <taxon>Malvaceae</taxon>
        <taxon>Malvoideae</taxon>
        <taxon>Hibiscus</taxon>
    </lineage>
</organism>
<gene>
    <name evidence="1" type="ORF">V6N12_033869</name>
</gene>
<name>A0ABR2AL02_9ROSI</name>
<dbReference type="EMBL" id="JBBPBM010000551">
    <property type="protein sequence ID" value="KAK8494255.1"/>
    <property type="molecule type" value="Genomic_DNA"/>
</dbReference>
<dbReference type="Proteomes" id="UP001472677">
    <property type="component" value="Unassembled WGS sequence"/>
</dbReference>
<evidence type="ECO:0000313" key="1">
    <source>
        <dbReference type="EMBL" id="KAK8494255.1"/>
    </source>
</evidence>
<comment type="caution">
    <text evidence="1">The sequence shown here is derived from an EMBL/GenBank/DDBJ whole genome shotgun (WGS) entry which is preliminary data.</text>
</comment>
<keyword evidence="2" id="KW-1185">Reference proteome</keyword>
<accession>A0ABR2AL02</accession>
<proteinExistence type="predicted"/>
<reference evidence="1 2" key="1">
    <citation type="journal article" date="2024" name="G3 (Bethesda)">
        <title>Genome assembly of Hibiscus sabdariffa L. provides insights into metabolisms of medicinal natural products.</title>
        <authorList>
            <person name="Kim T."/>
        </authorList>
    </citation>
    <scope>NUCLEOTIDE SEQUENCE [LARGE SCALE GENOMIC DNA]</scope>
    <source>
        <strain evidence="1">TK-2024</strain>
        <tissue evidence="1">Old leaves</tissue>
    </source>
</reference>
<protein>
    <submittedName>
        <fullName evidence="1">Uncharacterized protein</fullName>
    </submittedName>
</protein>